<dbReference type="AlphaFoldDB" id="A0A8J2VSV9"/>
<dbReference type="EMBL" id="CAKASE010000057">
    <property type="protein sequence ID" value="CAG9566744.1"/>
    <property type="molecule type" value="Genomic_DNA"/>
</dbReference>
<protein>
    <submittedName>
        <fullName evidence="1">(African queen) hypothetical protein</fullName>
    </submittedName>
</protein>
<organism evidence="1 2">
    <name type="scientific">Danaus chrysippus</name>
    <name type="common">African queen</name>
    <dbReference type="NCBI Taxonomy" id="151541"/>
    <lineage>
        <taxon>Eukaryota</taxon>
        <taxon>Metazoa</taxon>
        <taxon>Ecdysozoa</taxon>
        <taxon>Arthropoda</taxon>
        <taxon>Hexapoda</taxon>
        <taxon>Insecta</taxon>
        <taxon>Pterygota</taxon>
        <taxon>Neoptera</taxon>
        <taxon>Endopterygota</taxon>
        <taxon>Lepidoptera</taxon>
        <taxon>Glossata</taxon>
        <taxon>Ditrysia</taxon>
        <taxon>Papilionoidea</taxon>
        <taxon>Nymphalidae</taxon>
        <taxon>Danainae</taxon>
        <taxon>Danaini</taxon>
        <taxon>Danaina</taxon>
        <taxon>Danaus</taxon>
        <taxon>Anosia</taxon>
    </lineage>
</organism>
<dbReference type="Proteomes" id="UP000789524">
    <property type="component" value="Unassembled WGS sequence"/>
</dbReference>
<accession>A0A8J2VSV9</accession>
<reference evidence="1" key="1">
    <citation type="submission" date="2021-09" db="EMBL/GenBank/DDBJ databases">
        <authorList>
            <person name="Martin H S."/>
        </authorList>
    </citation>
    <scope>NUCLEOTIDE SEQUENCE</scope>
</reference>
<evidence type="ECO:0000313" key="2">
    <source>
        <dbReference type="Proteomes" id="UP000789524"/>
    </source>
</evidence>
<comment type="caution">
    <text evidence="1">The sequence shown here is derived from an EMBL/GenBank/DDBJ whole genome shotgun (WGS) entry which is preliminary data.</text>
</comment>
<keyword evidence="2" id="KW-1185">Reference proteome</keyword>
<gene>
    <name evidence="1" type="ORF">DCHRY22_LOCUS7337</name>
</gene>
<evidence type="ECO:0000313" key="1">
    <source>
        <dbReference type="EMBL" id="CAG9566744.1"/>
    </source>
</evidence>
<proteinExistence type="predicted"/>
<sequence>MERVGGPSLSVISVRRWLYHVTPLSSQAPFRTAGPHSPLLPRPASRLAHQSVFAEPPRRYILYVCS</sequence>
<name>A0A8J2VSV9_9NEOP</name>